<name>A0ABU4VFQ8_9ACTN</name>
<evidence type="ECO:0000256" key="4">
    <source>
        <dbReference type="ARBA" id="ARBA00048819"/>
    </source>
</evidence>
<dbReference type="InterPro" id="IPR011793">
    <property type="entry name" value="YbdK"/>
</dbReference>
<gene>
    <name evidence="7" type="ORF">SK069_02955</name>
</gene>
<feature type="region of interest" description="Disordered" evidence="6">
    <location>
        <begin position="342"/>
        <end position="365"/>
    </location>
</feature>
<dbReference type="Proteomes" id="UP001277761">
    <property type="component" value="Unassembled WGS sequence"/>
</dbReference>
<reference evidence="7 8" key="1">
    <citation type="submission" date="2023-11" db="EMBL/GenBank/DDBJ databases">
        <authorList>
            <person name="Xu M."/>
            <person name="Jiang T."/>
        </authorList>
    </citation>
    <scope>NUCLEOTIDE SEQUENCE [LARGE SCALE GENOMIC DNA]</scope>
    <source>
        <strain evidence="7 8">SD</strain>
    </source>
</reference>
<accession>A0ABU4VFQ8</accession>
<dbReference type="EC" id="6.3.2.2" evidence="5"/>
<evidence type="ECO:0000256" key="2">
    <source>
        <dbReference type="ARBA" id="ARBA00022741"/>
    </source>
</evidence>
<dbReference type="PANTHER" id="PTHR36510:SF1">
    <property type="entry name" value="GLUTAMATE--CYSTEINE LIGASE 2-RELATED"/>
    <property type="match status" value="1"/>
</dbReference>
<dbReference type="InterPro" id="IPR050141">
    <property type="entry name" value="GCL_type2/YbdK_subfam"/>
</dbReference>
<comment type="function">
    <text evidence="5">ATP-dependent carboxylate-amine ligase which exhibits weak glutamate--cysteine ligase activity.</text>
</comment>
<dbReference type="GO" id="GO:0016874">
    <property type="term" value="F:ligase activity"/>
    <property type="evidence" value="ECO:0007669"/>
    <property type="project" value="UniProtKB-KW"/>
</dbReference>
<keyword evidence="1 5" id="KW-0436">Ligase</keyword>
<dbReference type="NCBIfam" id="TIGR02050">
    <property type="entry name" value="gshA_cyan_rel"/>
    <property type="match status" value="1"/>
</dbReference>
<dbReference type="InterPro" id="IPR014746">
    <property type="entry name" value="Gln_synth/guanido_kin_cat_dom"/>
</dbReference>
<protein>
    <recommendedName>
        <fullName evidence="5">Putative glutamate--cysteine ligase 2</fullName>
        <ecNumber evidence="5">6.3.2.2</ecNumber>
    </recommendedName>
    <alternativeName>
        <fullName evidence="5">Gamma-glutamylcysteine synthetase 2</fullName>
        <shortName evidence="5">GCS 2</shortName>
        <shortName evidence="5">Gamma-GCS 2</shortName>
    </alternativeName>
</protein>
<evidence type="ECO:0000256" key="1">
    <source>
        <dbReference type="ARBA" id="ARBA00022598"/>
    </source>
</evidence>
<comment type="caution">
    <text evidence="7">The sequence shown here is derived from an EMBL/GenBank/DDBJ whole genome shotgun (WGS) entry which is preliminary data.</text>
</comment>
<dbReference type="SUPFAM" id="SSF55931">
    <property type="entry name" value="Glutamine synthetase/guanido kinase"/>
    <property type="match status" value="1"/>
</dbReference>
<dbReference type="RefSeq" id="WP_319952685.1">
    <property type="nucleotide sequence ID" value="NZ_JAXAVX010000001.1"/>
</dbReference>
<keyword evidence="2 5" id="KW-0547">Nucleotide-binding</keyword>
<comment type="catalytic activity">
    <reaction evidence="4 5">
        <text>L-cysteine + L-glutamate + ATP = gamma-L-glutamyl-L-cysteine + ADP + phosphate + H(+)</text>
        <dbReference type="Rhea" id="RHEA:13285"/>
        <dbReference type="ChEBI" id="CHEBI:15378"/>
        <dbReference type="ChEBI" id="CHEBI:29985"/>
        <dbReference type="ChEBI" id="CHEBI:30616"/>
        <dbReference type="ChEBI" id="CHEBI:35235"/>
        <dbReference type="ChEBI" id="CHEBI:43474"/>
        <dbReference type="ChEBI" id="CHEBI:58173"/>
        <dbReference type="ChEBI" id="CHEBI:456216"/>
        <dbReference type="EC" id="6.3.2.2"/>
    </reaction>
</comment>
<keyword evidence="8" id="KW-1185">Reference proteome</keyword>
<evidence type="ECO:0000256" key="3">
    <source>
        <dbReference type="ARBA" id="ARBA00022840"/>
    </source>
</evidence>
<keyword evidence="3 5" id="KW-0067">ATP-binding</keyword>
<evidence type="ECO:0000256" key="5">
    <source>
        <dbReference type="HAMAP-Rule" id="MF_01609"/>
    </source>
</evidence>
<dbReference type="HAMAP" id="MF_01609">
    <property type="entry name" value="Glu_cys_ligase_2"/>
    <property type="match status" value="1"/>
</dbReference>
<evidence type="ECO:0000256" key="6">
    <source>
        <dbReference type="SAM" id="MobiDB-lite"/>
    </source>
</evidence>
<dbReference type="Pfam" id="PF04107">
    <property type="entry name" value="GCS2"/>
    <property type="match status" value="1"/>
</dbReference>
<organism evidence="7 8">
    <name type="scientific">Patulibacter brassicae</name>
    <dbReference type="NCBI Taxonomy" id="1705717"/>
    <lineage>
        <taxon>Bacteria</taxon>
        <taxon>Bacillati</taxon>
        <taxon>Actinomycetota</taxon>
        <taxon>Thermoleophilia</taxon>
        <taxon>Solirubrobacterales</taxon>
        <taxon>Patulibacteraceae</taxon>
        <taxon>Patulibacter</taxon>
    </lineage>
</organism>
<evidence type="ECO:0000313" key="8">
    <source>
        <dbReference type="Proteomes" id="UP001277761"/>
    </source>
</evidence>
<sequence length="390" mass="42969">MGADAAIDLVAAEAAYAGGTDGTIGLEEEFMLLDPGTLDLVPRFEELRDATAEDPALADSVAGELIRTEVEIRSGRALSIGEAIDLQRDHRARLARAADALGIALGSTGTHPWDDYREQQFIDTAHYRRVVDGLRWVARRNATFSLHVHVGIRDADRALAVCDRLRGVLPQLLAVSANSPFVDGLDTGLHSIRTQTFTKSFPRCGVPDHFGSWAAFREYLELLVATDSIQEYTQVWWSVRPHLSFGTVEVRICDAQSSAAESEALAELITACVLQAARDHDERRPFTPPAPRLVEENVWRAIRDGQDGRLIDWEAVREYPAAEAGERLLRWTAPIRSELGIEPRLPERNGAQRQRRRVEEGASPAEAFAAAVAETRAGMLAATPDPQERP</sequence>
<dbReference type="InterPro" id="IPR006336">
    <property type="entry name" value="GCS2"/>
</dbReference>
<dbReference type="EMBL" id="JAXAVX010000001">
    <property type="protein sequence ID" value="MDX8150539.1"/>
    <property type="molecule type" value="Genomic_DNA"/>
</dbReference>
<comment type="similarity">
    <text evidence="5">Belongs to the glutamate--cysteine ligase type 2 family. YbdK subfamily.</text>
</comment>
<dbReference type="Gene3D" id="3.30.590.20">
    <property type="match status" value="1"/>
</dbReference>
<evidence type="ECO:0000313" key="7">
    <source>
        <dbReference type="EMBL" id="MDX8150539.1"/>
    </source>
</evidence>
<dbReference type="PANTHER" id="PTHR36510">
    <property type="entry name" value="GLUTAMATE--CYSTEINE LIGASE 2-RELATED"/>
    <property type="match status" value="1"/>
</dbReference>
<proteinExistence type="inferred from homology"/>